<protein>
    <submittedName>
        <fullName evidence="3">Fasciclin domain-containing protein</fullName>
    </submittedName>
</protein>
<dbReference type="SUPFAM" id="SSF82153">
    <property type="entry name" value="FAS1 domain"/>
    <property type="match status" value="2"/>
</dbReference>
<keyword evidence="4" id="KW-1185">Reference proteome</keyword>
<dbReference type="OrthoDB" id="286301at2759"/>
<dbReference type="PANTHER" id="PTHR10900">
    <property type="entry name" value="PERIOSTIN-RELATED"/>
    <property type="match status" value="1"/>
</dbReference>
<dbReference type="HOGENOM" id="CLU_033355_1_1_1"/>
<evidence type="ECO:0000313" key="4">
    <source>
        <dbReference type="Proteomes" id="UP000011668"/>
    </source>
</evidence>
<organism evidence="3 4">
    <name type="scientific">Thanatephorus cucumeris (strain AG1-IA)</name>
    <name type="common">Rice sheath blight fungus</name>
    <name type="synonym">Rhizoctonia solani</name>
    <dbReference type="NCBI Taxonomy" id="983506"/>
    <lineage>
        <taxon>Eukaryota</taxon>
        <taxon>Fungi</taxon>
        <taxon>Dikarya</taxon>
        <taxon>Basidiomycota</taxon>
        <taxon>Agaricomycotina</taxon>
        <taxon>Agaricomycetes</taxon>
        <taxon>Cantharellales</taxon>
        <taxon>Ceratobasidiaceae</taxon>
        <taxon>Rhizoctonia</taxon>
        <taxon>Rhizoctonia solani AG-1</taxon>
    </lineage>
</organism>
<feature type="domain" description="FAS1" evidence="2">
    <location>
        <begin position="136"/>
        <end position="269"/>
    </location>
</feature>
<comment type="caution">
    <text evidence="3">The sequence shown here is derived from an EMBL/GenBank/DDBJ whole genome shotgun (WGS) entry which is preliminary data.</text>
</comment>
<dbReference type="AlphaFoldDB" id="L8WR65"/>
<dbReference type="GO" id="GO:0016236">
    <property type="term" value="P:macroautophagy"/>
    <property type="evidence" value="ECO:0007669"/>
    <property type="project" value="TreeGrafter"/>
</dbReference>
<dbReference type="OMA" id="REPNHTI"/>
<dbReference type="PANTHER" id="PTHR10900:SF77">
    <property type="entry name" value="FI19380P1"/>
    <property type="match status" value="1"/>
</dbReference>
<feature type="domain" description="FAS1" evidence="2">
    <location>
        <begin position="1"/>
        <end position="133"/>
    </location>
</feature>
<dbReference type="SMART" id="SM00554">
    <property type="entry name" value="FAS1"/>
    <property type="match status" value="2"/>
</dbReference>
<dbReference type="InterPro" id="IPR000782">
    <property type="entry name" value="FAS1_domain"/>
</dbReference>
<evidence type="ECO:0000313" key="3">
    <source>
        <dbReference type="EMBL" id="ELU40636.1"/>
    </source>
</evidence>
<dbReference type="PROSITE" id="PS50213">
    <property type="entry name" value="FAS1"/>
    <property type="match status" value="2"/>
</dbReference>
<dbReference type="Pfam" id="PF02469">
    <property type="entry name" value="Fasciclin"/>
    <property type="match status" value="2"/>
</dbReference>
<dbReference type="GO" id="GO:0000329">
    <property type="term" value="C:fungal-type vacuole membrane"/>
    <property type="evidence" value="ECO:0007669"/>
    <property type="project" value="TreeGrafter"/>
</dbReference>
<accession>L8WR65</accession>
<evidence type="ECO:0000259" key="2">
    <source>
        <dbReference type="PROSITE" id="PS50213"/>
    </source>
</evidence>
<feature type="transmembrane region" description="Helical" evidence="1">
    <location>
        <begin position="302"/>
        <end position="323"/>
    </location>
</feature>
<keyword evidence="1" id="KW-1133">Transmembrane helix</keyword>
<keyword evidence="1" id="KW-0472">Membrane</keyword>
<dbReference type="InterPro" id="IPR050904">
    <property type="entry name" value="Adhesion/Biosynth-related"/>
</dbReference>
<dbReference type="GO" id="GO:0005615">
    <property type="term" value="C:extracellular space"/>
    <property type="evidence" value="ECO:0007669"/>
    <property type="project" value="TreeGrafter"/>
</dbReference>
<evidence type="ECO:0000256" key="1">
    <source>
        <dbReference type="SAM" id="Phobius"/>
    </source>
</evidence>
<name>L8WR65_THACA</name>
<dbReference type="InterPro" id="IPR036378">
    <property type="entry name" value="FAS1_dom_sf"/>
</dbReference>
<sequence>MRRLSSSALLAQLSQGNKTVFAPNNEAFGRVPQNVSSNTDLLTSILSYHIVEGTLCTISDWTQNLYFVLLGHYNASDFAREPNHTIVRTYLTNPSLVNLEGGRGQVLVIERDDGNDNDVKILFLIVHVVDDVLTPPGTISETARQEDDFSQLAGALQTTNLIAPLEAIKGVTIFAPTNDAFQAALAALGSQAQNTSVISSVLANHVINGTTVYSSALTSQNFVSAGGQGFSFSSNSSGTYVTSGSASARITRADIPIRNGVIHRIDRATSIPGQSNSPSNVPSASGSANASIRTAVAFPSGAIFSVLAAGMGALIGGMILRVIDIALGPLTHGGVSYYKTGRHRKDRLEFRTQTPDSIACACQVSRTHLGHQSVTVSNTVRPAAIW</sequence>
<proteinExistence type="predicted"/>
<reference evidence="3 4" key="1">
    <citation type="journal article" date="2013" name="Nat. Commun.">
        <title>The evolution and pathogenic mechanisms of the rice sheath blight pathogen.</title>
        <authorList>
            <person name="Zheng A."/>
            <person name="Lin R."/>
            <person name="Xu L."/>
            <person name="Qin P."/>
            <person name="Tang C."/>
            <person name="Ai P."/>
            <person name="Zhang D."/>
            <person name="Liu Y."/>
            <person name="Sun Z."/>
            <person name="Feng H."/>
            <person name="Wang Y."/>
            <person name="Chen Y."/>
            <person name="Liang X."/>
            <person name="Fu R."/>
            <person name="Li Q."/>
            <person name="Zhang J."/>
            <person name="Yu X."/>
            <person name="Xie Z."/>
            <person name="Ding L."/>
            <person name="Guan P."/>
            <person name="Tang J."/>
            <person name="Liang Y."/>
            <person name="Wang S."/>
            <person name="Deng Q."/>
            <person name="Li S."/>
            <person name="Zhu J."/>
            <person name="Wang L."/>
            <person name="Liu H."/>
            <person name="Li P."/>
        </authorList>
    </citation>
    <scope>NUCLEOTIDE SEQUENCE [LARGE SCALE GENOMIC DNA]</scope>
    <source>
        <strain evidence="4">AG-1 IA</strain>
    </source>
</reference>
<dbReference type="STRING" id="983506.L8WR65"/>
<keyword evidence="1" id="KW-0812">Transmembrane</keyword>
<dbReference type="Gene3D" id="2.30.180.10">
    <property type="entry name" value="FAS1 domain"/>
    <property type="match status" value="2"/>
</dbReference>
<gene>
    <name evidence="3" type="ORF">AG1IA_05329</name>
</gene>
<dbReference type="Proteomes" id="UP000011668">
    <property type="component" value="Unassembled WGS sequence"/>
</dbReference>
<dbReference type="EMBL" id="AFRT01001368">
    <property type="protein sequence ID" value="ELU40636.1"/>
    <property type="molecule type" value="Genomic_DNA"/>
</dbReference>